<feature type="compositionally biased region" description="Basic and acidic residues" evidence="1">
    <location>
        <begin position="20"/>
        <end position="32"/>
    </location>
</feature>
<dbReference type="InterPro" id="IPR000253">
    <property type="entry name" value="FHA_dom"/>
</dbReference>
<dbReference type="Gene3D" id="2.60.200.20">
    <property type="match status" value="1"/>
</dbReference>
<dbReference type="SUPFAM" id="SSF49879">
    <property type="entry name" value="SMAD/FHA domain"/>
    <property type="match status" value="1"/>
</dbReference>
<dbReference type="AlphaFoldDB" id="A0A956LWY0"/>
<reference evidence="3" key="2">
    <citation type="journal article" date="2021" name="Microbiome">
        <title>Successional dynamics and alternative stable states in a saline activated sludge microbial community over 9 years.</title>
        <authorList>
            <person name="Wang Y."/>
            <person name="Ye J."/>
            <person name="Ju F."/>
            <person name="Liu L."/>
            <person name="Boyd J.A."/>
            <person name="Deng Y."/>
            <person name="Parks D.H."/>
            <person name="Jiang X."/>
            <person name="Yin X."/>
            <person name="Woodcroft B.J."/>
            <person name="Tyson G.W."/>
            <person name="Hugenholtz P."/>
            <person name="Polz M.F."/>
            <person name="Zhang T."/>
        </authorList>
    </citation>
    <scope>NUCLEOTIDE SEQUENCE</scope>
    <source>
        <strain evidence="3">HKST-UBA01</strain>
    </source>
</reference>
<feature type="region of interest" description="Disordered" evidence="1">
    <location>
        <begin position="1"/>
        <end position="75"/>
    </location>
</feature>
<dbReference type="InterPro" id="IPR008984">
    <property type="entry name" value="SMAD_FHA_dom_sf"/>
</dbReference>
<evidence type="ECO:0000313" key="3">
    <source>
        <dbReference type="EMBL" id="MCA9726833.1"/>
    </source>
</evidence>
<evidence type="ECO:0000259" key="2">
    <source>
        <dbReference type="PROSITE" id="PS50006"/>
    </source>
</evidence>
<accession>A0A956LWY0</accession>
<reference evidence="3" key="1">
    <citation type="submission" date="2020-04" db="EMBL/GenBank/DDBJ databases">
        <authorList>
            <person name="Zhang T."/>
        </authorList>
    </citation>
    <scope>NUCLEOTIDE SEQUENCE</scope>
    <source>
        <strain evidence="3">HKST-UBA01</strain>
    </source>
</reference>
<dbReference type="EMBL" id="JAGQHR010000073">
    <property type="protein sequence ID" value="MCA9726833.1"/>
    <property type="molecule type" value="Genomic_DNA"/>
</dbReference>
<evidence type="ECO:0000313" key="4">
    <source>
        <dbReference type="Proteomes" id="UP000697710"/>
    </source>
</evidence>
<dbReference type="Pfam" id="PF00498">
    <property type="entry name" value="FHA"/>
    <property type="match status" value="1"/>
</dbReference>
<comment type="caution">
    <text evidence="3">The sequence shown here is derived from an EMBL/GenBank/DDBJ whole genome shotgun (WGS) entry which is preliminary data.</text>
</comment>
<organism evidence="3 4">
    <name type="scientific">Eiseniibacteriota bacterium</name>
    <dbReference type="NCBI Taxonomy" id="2212470"/>
    <lineage>
        <taxon>Bacteria</taxon>
        <taxon>Candidatus Eiseniibacteriota</taxon>
    </lineage>
</organism>
<sequence>MASGRVRLLAAGSTVYTPAAERRPRDTSHEPHGGAVHDGMGDQGYDSGEETQLPGHLREAAARESRRPDPPVPGSRPLLGLVAIYSDLAVEGQFPGLLGRTYPLREGDVLFVGKPPQPDELALADGRRLSITHAHLFPRSEEFEYVSRRHLAIQMRPGGEVVLMDFSTNGVFLVKHQEHVRRRADETVAVHEFRGEEMLVLGIDLRVQKDRKARERAARHRLQIFPFAPMGGGEVLETRP</sequence>
<feature type="compositionally biased region" description="Basic and acidic residues" evidence="1">
    <location>
        <begin position="56"/>
        <end position="69"/>
    </location>
</feature>
<dbReference type="Proteomes" id="UP000697710">
    <property type="component" value="Unassembled WGS sequence"/>
</dbReference>
<evidence type="ECO:0000256" key="1">
    <source>
        <dbReference type="SAM" id="MobiDB-lite"/>
    </source>
</evidence>
<gene>
    <name evidence="3" type="ORF">KC729_04060</name>
</gene>
<protein>
    <submittedName>
        <fullName evidence="3">FHA domain-containing protein</fullName>
    </submittedName>
</protein>
<name>A0A956LWY0_UNCEI</name>
<proteinExistence type="predicted"/>
<feature type="domain" description="FHA" evidence="2">
    <location>
        <begin position="123"/>
        <end position="173"/>
    </location>
</feature>
<dbReference type="PROSITE" id="PS50006">
    <property type="entry name" value="FHA_DOMAIN"/>
    <property type="match status" value="1"/>
</dbReference>